<feature type="transmembrane region" description="Helical" evidence="1">
    <location>
        <begin position="43"/>
        <end position="64"/>
    </location>
</feature>
<feature type="transmembrane region" description="Helical" evidence="1">
    <location>
        <begin position="76"/>
        <end position="96"/>
    </location>
</feature>
<keyword evidence="1" id="KW-0812">Transmembrane</keyword>
<accession>A0ABP7HX19</accession>
<keyword evidence="1" id="KW-0472">Membrane</keyword>
<name>A0ABP7HX19_9ACTN</name>
<organism evidence="2 3">
    <name type="scientific">Sphaerisporangium flaviroseum</name>
    <dbReference type="NCBI Taxonomy" id="509199"/>
    <lineage>
        <taxon>Bacteria</taxon>
        <taxon>Bacillati</taxon>
        <taxon>Actinomycetota</taxon>
        <taxon>Actinomycetes</taxon>
        <taxon>Streptosporangiales</taxon>
        <taxon>Streptosporangiaceae</taxon>
        <taxon>Sphaerisporangium</taxon>
    </lineage>
</organism>
<keyword evidence="1" id="KW-1133">Transmembrane helix</keyword>
<reference evidence="3" key="1">
    <citation type="journal article" date="2019" name="Int. J. Syst. Evol. Microbiol.">
        <title>The Global Catalogue of Microorganisms (GCM) 10K type strain sequencing project: providing services to taxonomists for standard genome sequencing and annotation.</title>
        <authorList>
            <consortium name="The Broad Institute Genomics Platform"/>
            <consortium name="The Broad Institute Genome Sequencing Center for Infectious Disease"/>
            <person name="Wu L."/>
            <person name="Ma J."/>
        </authorList>
    </citation>
    <scope>NUCLEOTIDE SEQUENCE [LARGE SCALE GENOMIC DNA]</scope>
    <source>
        <strain evidence="3">JCM 16908</strain>
    </source>
</reference>
<feature type="transmembrane region" description="Helical" evidence="1">
    <location>
        <begin position="12"/>
        <end position="31"/>
    </location>
</feature>
<comment type="caution">
    <text evidence="2">The sequence shown here is derived from an EMBL/GenBank/DDBJ whole genome shotgun (WGS) entry which is preliminary data.</text>
</comment>
<gene>
    <name evidence="2" type="ORF">GCM10022226_24850</name>
</gene>
<dbReference type="EMBL" id="BAAAZR010000004">
    <property type="protein sequence ID" value="GAA3804062.1"/>
    <property type="molecule type" value="Genomic_DNA"/>
</dbReference>
<dbReference type="Gene3D" id="1.20.120.1630">
    <property type="match status" value="1"/>
</dbReference>
<protein>
    <submittedName>
        <fullName evidence="2">Uncharacterized protein</fullName>
    </submittedName>
</protein>
<proteinExistence type="predicted"/>
<evidence type="ECO:0000256" key="1">
    <source>
        <dbReference type="SAM" id="Phobius"/>
    </source>
</evidence>
<evidence type="ECO:0000313" key="2">
    <source>
        <dbReference type="EMBL" id="GAA3804062.1"/>
    </source>
</evidence>
<dbReference type="Proteomes" id="UP001500888">
    <property type="component" value="Unassembled WGS sequence"/>
</dbReference>
<keyword evidence="3" id="KW-1185">Reference proteome</keyword>
<evidence type="ECO:0000313" key="3">
    <source>
        <dbReference type="Proteomes" id="UP001500888"/>
    </source>
</evidence>
<sequence>MWGMPVLPTPLVVSLYCWFAWEAGLVVRDLIRRKDRRRRDRGTRVIVSLSLAGSIGLGLLLRGWVPALDTPAPQAFAVAGVVLIWVGLAVRAWAVLTLGGSFSTYIHVDADQTVVTHGPYL</sequence>